<protein>
    <submittedName>
        <fullName evidence="2">DUF1772 domain-containing protein</fullName>
    </submittedName>
</protein>
<proteinExistence type="predicted"/>
<comment type="caution">
    <text evidence="2">The sequence shown here is derived from an EMBL/GenBank/DDBJ whole genome shotgun (WGS) entry which is preliminary data.</text>
</comment>
<keyword evidence="1" id="KW-0472">Membrane</keyword>
<evidence type="ECO:0000313" key="2">
    <source>
        <dbReference type="EMBL" id="MFD1233951.1"/>
    </source>
</evidence>
<dbReference type="RefSeq" id="WP_346092919.1">
    <property type="nucleotide sequence ID" value="NZ_BAABKS010000065.1"/>
</dbReference>
<reference evidence="3" key="1">
    <citation type="journal article" date="2019" name="Int. J. Syst. Evol. Microbiol.">
        <title>The Global Catalogue of Microorganisms (GCM) 10K type strain sequencing project: providing services to taxonomists for standard genome sequencing and annotation.</title>
        <authorList>
            <consortium name="The Broad Institute Genomics Platform"/>
            <consortium name="The Broad Institute Genome Sequencing Center for Infectious Disease"/>
            <person name="Wu L."/>
            <person name="Ma J."/>
        </authorList>
    </citation>
    <scope>NUCLEOTIDE SEQUENCE [LARGE SCALE GENOMIC DNA]</scope>
    <source>
        <strain evidence="3">CCUG 49018</strain>
    </source>
</reference>
<name>A0ABW3VGR5_9PSEU</name>
<evidence type="ECO:0000313" key="3">
    <source>
        <dbReference type="Proteomes" id="UP001597182"/>
    </source>
</evidence>
<gene>
    <name evidence="2" type="ORF">ACFQ34_11710</name>
</gene>
<dbReference type="EMBL" id="JBHTMB010000095">
    <property type="protein sequence ID" value="MFD1233951.1"/>
    <property type="molecule type" value="Genomic_DNA"/>
</dbReference>
<dbReference type="InterPro" id="IPR013901">
    <property type="entry name" value="Anthrone_oxy"/>
</dbReference>
<sequence>MWVGSGVLDVVAFVAAIGAGLVAGLFVAFSMAVMPGLARLPAATAAAAMQQINRAILNPVFGLVFGGTAVLAVVVAATTGVTGTPLRLVGALVLLVGAYVVTAAVNVPLNNALDAADLDGPGLGTAWERYAGPWTRWNHVRALASTAGAVLLMLG</sequence>
<dbReference type="Proteomes" id="UP001597182">
    <property type="component" value="Unassembled WGS sequence"/>
</dbReference>
<accession>A0ABW3VGR5</accession>
<feature type="transmembrane region" description="Helical" evidence="1">
    <location>
        <begin position="88"/>
        <end position="109"/>
    </location>
</feature>
<dbReference type="Pfam" id="PF08592">
    <property type="entry name" value="Anthrone_oxy"/>
    <property type="match status" value="1"/>
</dbReference>
<keyword evidence="1" id="KW-1133">Transmembrane helix</keyword>
<evidence type="ECO:0000256" key="1">
    <source>
        <dbReference type="SAM" id="Phobius"/>
    </source>
</evidence>
<feature type="transmembrane region" description="Helical" evidence="1">
    <location>
        <begin position="55"/>
        <end position="76"/>
    </location>
</feature>
<keyword evidence="3" id="KW-1185">Reference proteome</keyword>
<keyword evidence="1" id="KW-0812">Transmembrane</keyword>
<feature type="transmembrane region" description="Helical" evidence="1">
    <location>
        <begin position="12"/>
        <end position="34"/>
    </location>
</feature>
<organism evidence="2 3">
    <name type="scientific">Pseudonocardia benzenivorans</name>
    <dbReference type="NCBI Taxonomy" id="228005"/>
    <lineage>
        <taxon>Bacteria</taxon>
        <taxon>Bacillati</taxon>
        <taxon>Actinomycetota</taxon>
        <taxon>Actinomycetes</taxon>
        <taxon>Pseudonocardiales</taxon>
        <taxon>Pseudonocardiaceae</taxon>
        <taxon>Pseudonocardia</taxon>
    </lineage>
</organism>